<keyword evidence="4" id="KW-0067">ATP-binding</keyword>
<evidence type="ECO:0000256" key="5">
    <source>
        <dbReference type="ARBA" id="ARBA00022989"/>
    </source>
</evidence>
<dbReference type="RefSeq" id="XP_008579385.1">
    <property type="nucleotide sequence ID" value="XM_008581163.1"/>
</dbReference>
<feature type="transmembrane region" description="Helical" evidence="7">
    <location>
        <begin position="161"/>
        <end position="186"/>
    </location>
</feature>
<dbReference type="InterPro" id="IPR050173">
    <property type="entry name" value="ABC_transporter_C-like"/>
</dbReference>
<dbReference type="CDD" id="cd18592">
    <property type="entry name" value="ABC_6TM_MRP5_8_9_D1"/>
    <property type="match status" value="1"/>
</dbReference>
<dbReference type="SUPFAM" id="SSF52540">
    <property type="entry name" value="P-loop containing nucleoside triphosphate hydrolases"/>
    <property type="match status" value="1"/>
</dbReference>
<keyword evidence="6 7" id="KW-0472">Membrane</keyword>
<protein>
    <submittedName>
        <fullName evidence="10">Multidrug resistance-associated protein 9</fullName>
    </submittedName>
</protein>
<feature type="domain" description="ABC transmembrane type-1" evidence="8">
    <location>
        <begin position="127"/>
        <end position="415"/>
    </location>
</feature>
<dbReference type="Pfam" id="PF00005">
    <property type="entry name" value="ABC_tran"/>
    <property type="match status" value="1"/>
</dbReference>
<organism evidence="9 10">
    <name type="scientific">Galeopterus variegatus</name>
    <name type="common">Malayan flying lemur</name>
    <name type="synonym">Cynocephalus variegatus</name>
    <dbReference type="NCBI Taxonomy" id="482537"/>
    <lineage>
        <taxon>Eukaryota</taxon>
        <taxon>Metazoa</taxon>
        <taxon>Chordata</taxon>
        <taxon>Craniata</taxon>
        <taxon>Vertebrata</taxon>
        <taxon>Euteleostomi</taxon>
        <taxon>Mammalia</taxon>
        <taxon>Eutheria</taxon>
        <taxon>Euarchontoglires</taxon>
        <taxon>Dermoptera</taxon>
        <taxon>Cynocephalidae</taxon>
        <taxon>Galeopterus</taxon>
    </lineage>
</organism>
<dbReference type="PROSITE" id="PS50929">
    <property type="entry name" value="ABC_TM1F"/>
    <property type="match status" value="1"/>
</dbReference>
<accession>A0ABM0RFJ4</accession>
<keyword evidence="1" id="KW-0813">Transport</keyword>
<dbReference type="InterPro" id="IPR003439">
    <property type="entry name" value="ABC_transporter-like_ATP-bd"/>
</dbReference>
<dbReference type="Gene3D" id="3.40.50.300">
    <property type="entry name" value="P-loop containing nucleotide triphosphate hydrolases"/>
    <property type="match status" value="1"/>
</dbReference>
<evidence type="ECO:0000313" key="10">
    <source>
        <dbReference type="RefSeq" id="XP_008579385.1"/>
    </source>
</evidence>
<dbReference type="SUPFAM" id="SSF90123">
    <property type="entry name" value="ABC transporter transmembrane region"/>
    <property type="match status" value="1"/>
</dbReference>
<dbReference type="InterPro" id="IPR027417">
    <property type="entry name" value="P-loop_NTPase"/>
</dbReference>
<evidence type="ECO:0000256" key="4">
    <source>
        <dbReference type="ARBA" id="ARBA00022840"/>
    </source>
</evidence>
<proteinExistence type="predicted"/>
<feature type="transmembrane region" description="Helical" evidence="7">
    <location>
        <begin position="275"/>
        <end position="293"/>
    </location>
</feature>
<keyword evidence="2 7" id="KW-0812">Transmembrane</keyword>
<dbReference type="GeneID" id="103597340"/>
<dbReference type="PANTHER" id="PTHR24223:SF10">
    <property type="entry name" value="ATP-BINDING CASSETTE SUB-FAMILY C MEMBER 12"/>
    <property type="match status" value="1"/>
</dbReference>
<dbReference type="InterPro" id="IPR036640">
    <property type="entry name" value="ABC1_TM_sf"/>
</dbReference>
<sequence>MVGEGPYLISDLDRRGRRRSFAERYDPSLKTMIPVRPHARLAPNPVDDAGLLSFAMFSWLTPMMIRSYKHTLTVDTLPPLSPYDSSDTNAKRFRILWDEEVERVGPEKASLGRVVWKFQRTRVLMDIVANILCIIMAALGPTVLIHQILQQTESTSGEVWVGISLCVALFATEFTKVLFWALAWAINYRTAIRLKVALSTLVFENLVSFKTLTHISVGEVLNILSSDSYSLFEAALFCPLPATIPILMVVCAVATIPILMVVCAVYAFFILGPTALIGISVYVIFIPIQMFMAKLNSAFRRSAVSVTDKRVQTMNEFLTCIKLIKMYAWEKSFTDTIRDIRRREWKLLEKAGFVQSGNSALAPIVSTIAVVLTFTCHILLGRKLTAPVAFSVITMFNVMKFSIAVLPFSVKAVAEVNVSLRRMKTILIDKSPPSYITKPEDPDTVLLLANATLTWEQEASRKSDLKKVQNQKKHFFKRQRLEAYREYSPSAQGVAGPEEQSGSPKSVLHDISFVVRKGKVLGICGNVGSGKSSLIAALLGQMQLQKGIVAVHGTLAYVSQQAWIFHGSVRENILFGEKYDHQR</sequence>
<evidence type="ECO:0000259" key="8">
    <source>
        <dbReference type="PROSITE" id="PS50929"/>
    </source>
</evidence>
<dbReference type="Pfam" id="PF00664">
    <property type="entry name" value="ABC_membrane"/>
    <property type="match status" value="1"/>
</dbReference>
<dbReference type="Proteomes" id="UP000694923">
    <property type="component" value="Unplaced"/>
</dbReference>
<name>A0ABM0RFJ4_GALVR</name>
<dbReference type="PANTHER" id="PTHR24223">
    <property type="entry name" value="ATP-BINDING CASSETTE SUB-FAMILY C"/>
    <property type="match status" value="1"/>
</dbReference>
<feature type="transmembrane region" description="Helical" evidence="7">
    <location>
        <begin position="392"/>
        <end position="414"/>
    </location>
</feature>
<keyword evidence="3" id="KW-0547">Nucleotide-binding</keyword>
<dbReference type="InterPro" id="IPR011527">
    <property type="entry name" value="ABC1_TM_dom"/>
</dbReference>
<dbReference type="Gene3D" id="1.20.1560.10">
    <property type="entry name" value="ABC transporter type 1, transmembrane domain"/>
    <property type="match status" value="1"/>
</dbReference>
<evidence type="ECO:0000256" key="3">
    <source>
        <dbReference type="ARBA" id="ARBA00022741"/>
    </source>
</evidence>
<evidence type="ECO:0000256" key="7">
    <source>
        <dbReference type="SAM" id="Phobius"/>
    </source>
</evidence>
<evidence type="ECO:0000256" key="1">
    <source>
        <dbReference type="ARBA" id="ARBA00022448"/>
    </source>
</evidence>
<evidence type="ECO:0000313" key="9">
    <source>
        <dbReference type="Proteomes" id="UP000694923"/>
    </source>
</evidence>
<feature type="transmembrane region" description="Helical" evidence="7">
    <location>
        <begin position="127"/>
        <end position="149"/>
    </location>
</feature>
<keyword evidence="5 7" id="KW-1133">Transmembrane helix</keyword>
<feature type="transmembrane region" description="Helical" evidence="7">
    <location>
        <begin position="360"/>
        <end position="380"/>
    </location>
</feature>
<gene>
    <name evidence="10" type="primary">ABCC12</name>
</gene>
<evidence type="ECO:0000256" key="2">
    <source>
        <dbReference type="ARBA" id="ARBA00022692"/>
    </source>
</evidence>
<evidence type="ECO:0000256" key="6">
    <source>
        <dbReference type="ARBA" id="ARBA00023136"/>
    </source>
</evidence>
<reference evidence="10" key="1">
    <citation type="submission" date="2025-08" db="UniProtKB">
        <authorList>
            <consortium name="RefSeq"/>
        </authorList>
    </citation>
    <scope>IDENTIFICATION</scope>
</reference>
<keyword evidence="9" id="KW-1185">Reference proteome</keyword>
<feature type="transmembrane region" description="Helical" evidence="7">
    <location>
        <begin position="246"/>
        <end position="269"/>
    </location>
</feature>